<feature type="transmembrane region" description="Helical" evidence="1">
    <location>
        <begin position="161"/>
        <end position="183"/>
    </location>
</feature>
<dbReference type="EMBL" id="JACHMO010000001">
    <property type="protein sequence ID" value="MBB5807945.1"/>
    <property type="molecule type" value="Genomic_DNA"/>
</dbReference>
<protein>
    <recommendedName>
        <fullName evidence="2">TIR domain-containing protein</fullName>
    </recommendedName>
</protein>
<keyword evidence="1" id="KW-0812">Transmembrane</keyword>
<dbReference type="GO" id="GO:0007165">
    <property type="term" value="P:signal transduction"/>
    <property type="evidence" value="ECO:0007669"/>
    <property type="project" value="InterPro"/>
</dbReference>
<feature type="domain" description="TIR" evidence="2">
    <location>
        <begin position="4"/>
        <end position="125"/>
    </location>
</feature>
<feature type="transmembrane region" description="Helical" evidence="1">
    <location>
        <begin position="362"/>
        <end position="383"/>
    </location>
</feature>
<feature type="transmembrane region" description="Helical" evidence="1">
    <location>
        <begin position="389"/>
        <end position="412"/>
    </location>
</feature>
<feature type="transmembrane region" description="Helical" evidence="1">
    <location>
        <begin position="236"/>
        <end position="256"/>
    </location>
</feature>
<comment type="caution">
    <text evidence="3">The sequence shown here is derived from an EMBL/GenBank/DDBJ whole genome shotgun (WGS) entry which is preliminary data.</text>
</comment>
<gene>
    <name evidence="3" type="ORF">F4560_007713</name>
</gene>
<evidence type="ECO:0000313" key="4">
    <source>
        <dbReference type="Proteomes" id="UP000552097"/>
    </source>
</evidence>
<evidence type="ECO:0000256" key="1">
    <source>
        <dbReference type="SAM" id="Phobius"/>
    </source>
</evidence>
<feature type="transmembrane region" description="Helical" evidence="1">
    <location>
        <begin position="189"/>
        <end position="215"/>
    </location>
</feature>
<evidence type="ECO:0000313" key="3">
    <source>
        <dbReference type="EMBL" id="MBB5807945.1"/>
    </source>
</evidence>
<organism evidence="3 4">
    <name type="scientific">Saccharothrix ecbatanensis</name>
    <dbReference type="NCBI Taxonomy" id="1105145"/>
    <lineage>
        <taxon>Bacteria</taxon>
        <taxon>Bacillati</taxon>
        <taxon>Actinomycetota</taxon>
        <taxon>Actinomycetes</taxon>
        <taxon>Pseudonocardiales</taxon>
        <taxon>Pseudonocardiaceae</taxon>
        <taxon>Saccharothrix</taxon>
    </lineage>
</organism>
<keyword evidence="1" id="KW-0472">Membrane</keyword>
<dbReference type="InterPro" id="IPR035897">
    <property type="entry name" value="Toll_tir_struct_dom_sf"/>
</dbReference>
<evidence type="ECO:0000259" key="2">
    <source>
        <dbReference type="Pfam" id="PF13676"/>
    </source>
</evidence>
<proteinExistence type="predicted"/>
<dbReference type="RefSeq" id="WP_184927921.1">
    <property type="nucleotide sequence ID" value="NZ_JACHMO010000001.1"/>
</dbReference>
<sequence>MSGIFINYRHGTHSFSVAALADRLAAHFGPDQVFVDHHMQSGIRYPDELRARLKAADVLVAVIHPGWVDTFDREPPDWVRWEIGTALADGKEVVPLLLADTPPPGRAEIPDDIGELAMRQAARLRTAHLSEDVDALLARLESWLPPSRPVRPRPPVKRRRTWLRATPLAAVPVLLPPLLAAVLGDWSSYLAAGILSLFFMIATSAIFLVQLWLLPPTARLERRTGTMLYREYMRKYWVVPALMCTALAIFTIQYTIDAGPWALYFTPFVAVLAAFYIHRLVHEEIQRDEEWPPAPSPEPGHIRRAAVRLHEVLTRNQAPYRSRLHQQQVTQVYLDLAETKVALAARRDLPWRAWLTSGHSTVPIVFPVWTAGIAALIATGTLLHTSPPFALYAFDAVALVITAAVAAAVIALDRAIKRRTDSQMVDELTEWQQTLGPLVFVRAEHR</sequence>
<dbReference type="Gene3D" id="3.40.50.10140">
    <property type="entry name" value="Toll/interleukin-1 receptor homology (TIR) domain"/>
    <property type="match status" value="1"/>
</dbReference>
<keyword evidence="1" id="KW-1133">Transmembrane helix</keyword>
<accession>A0A7W9HT16</accession>
<dbReference type="Proteomes" id="UP000552097">
    <property type="component" value="Unassembled WGS sequence"/>
</dbReference>
<dbReference type="Pfam" id="PF13676">
    <property type="entry name" value="TIR_2"/>
    <property type="match status" value="1"/>
</dbReference>
<dbReference type="AlphaFoldDB" id="A0A7W9HT16"/>
<dbReference type="InterPro" id="IPR000157">
    <property type="entry name" value="TIR_dom"/>
</dbReference>
<keyword evidence="4" id="KW-1185">Reference proteome</keyword>
<reference evidence="3 4" key="1">
    <citation type="submission" date="2020-08" db="EMBL/GenBank/DDBJ databases">
        <title>Sequencing the genomes of 1000 actinobacteria strains.</title>
        <authorList>
            <person name="Klenk H.-P."/>
        </authorList>
    </citation>
    <scope>NUCLEOTIDE SEQUENCE [LARGE SCALE GENOMIC DNA]</scope>
    <source>
        <strain evidence="3 4">DSM 45486</strain>
    </source>
</reference>
<feature type="transmembrane region" description="Helical" evidence="1">
    <location>
        <begin position="262"/>
        <end position="281"/>
    </location>
</feature>
<name>A0A7W9HT16_9PSEU</name>